<gene>
    <name evidence="2" type="ORF">AAFF_G00028570</name>
</gene>
<organism evidence="2 3">
    <name type="scientific">Aldrovandia affinis</name>
    <dbReference type="NCBI Taxonomy" id="143900"/>
    <lineage>
        <taxon>Eukaryota</taxon>
        <taxon>Metazoa</taxon>
        <taxon>Chordata</taxon>
        <taxon>Craniata</taxon>
        <taxon>Vertebrata</taxon>
        <taxon>Euteleostomi</taxon>
        <taxon>Actinopterygii</taxon>
        <taxon>Neopterygii</taxon>
        <taxon>Teleostei</taxon>
        <taxon>Notacanthiformes</taxon>
        <taxon>Halosauridae</taxon>
        <taxon>Aldrovandia</taxon>
    </lineage>
</organism>
<dbReference type="EMBL" id="JAINUG010000113">
    <property type="protein sequence ID" value="KAJ8395810.1"/>
    <property type="molecule type" value="Genomic_DNA"/>
</dbReference>
<evidence type="ECO:0000256" key="1">
    <source>
        <dbReference type="SAM" id="MobiDB-lite"/>
    </source>
</evidence>
<protein>
    <submittedName>
        <fullName evidence="2">Uncharacterized protein</fullName>
    </submittedName>
</protein>
<reference evidence="2" key="1">
    <citation type="journal article" date="2023" name="Science">
        <title>Genome structures resolve the early diversification of teleost fishes.</title>
        <authorList>
            <person name="Parey E."/>
            <person name="Louis A."/>
            <person name="Montfort J."/>
            <person name="Bouchez O."/>
            <person name="Roques C."/>
            <person name="Iampietro C."/>
            <person name="Lluch J."/>
            <person name="Castinel A."/>
            <person name="Donnadieu C."/>
            <person name="Desvignes T."/>
            <person name="Floi Bucao C."/>
            <person name="Jouanno E."/>
            <person name="Wen M."/>
            <person name="Mejri S."/>
            <person name="Dirks R."/>
            <person name="Jansen H."/>
            <person name="Henkel C."/>
            <person name="Chen W.J."/>
            <person name="Zahm M."/>
            <person name="Cabau C."/>
            <person name="Klopp C."/>
            <person name="Thompson A.W."/>
            <person name="Robinson-Rechavi M."/>
            <person name="Braasch I."/>
            <person name="Lecointre G."/>
            <person name="Bobe J."/>
            <person name="Postlethwait J.H."/>
            <person name="Berthelot C."/>
            <person name="Roest Crollius H."/>
            <person name="Guiguen Y."/>
        </authorList>
    </citation>
    <scope>NUCLEOTIDE SEQUENCE</scope>
    <source>
        <strain evidence="2">NC1722</strain>
    </source>
</reference>
<sequence length="86" mass="9103">MPQRQDLHLTVACSENGCLGVSLTSFLGGKKKERSGSPIPPGAVDPQLEEHDESPVSRAQARESARIFSAMVLGDATMAPEAAGRR</sequence>
<feature type="region of interest" description="Disordered" evidence="1">
    <location>
        <begin position="29"/>
        <end position="62"/>
    </location>
</feature>
<accession>A0AAD7S4H9</accession>
<evidence type="ECO:0000313" key="2">
    <source>
        <dbReference type="EMBL" id="KAJ8395810.1"/>
    </source>
</evidence>
<comment type="caution">
    <text evidence="2">The sequence shown here is derived from an EMBL/GenBank/DDBJ whole genome shotgun (WGS) entry which is preliminary data.</text>
</comment>
<proteinExistence type="predicted"/>
<dbReference type="Proteomes" id="UP001221898">
    <property type="component" value="Unassembled WGS sequence"/>
</dbReference>
<dbReference type="AlphaFoldDB" id="A0AAD7S4H9"/>
<name>A0AAD7S4H9_9TELE</name>
<keyword evidence="3" id="KW-1185">Reference proteome</keyword>
<evidence type="ECO:0000313" key="3">
    <source>
        <dbReference type="Proteomes" id="UP001221898"/>
    </source>
</evidence>